<evidence type="ECO:0000256" key="2">
    <source>
        <dbReference type="ARBA" id="ARBA00007659"/>
    </source>
</evidence>
<dbReference type="GO" id="GO:0007015">
    <property type="term" value="P:actin filament organization"/>
    <property type="evidence" value="ECO:0007669"/>
    <property type="project" value="TreeGrafter"/>
</dbReference>
<dbReference type="GO" id="GO:0019933">
    <property type="term" value="P:cAMP-mediated signaling"/>
    <property type="evidence" value="ECO:0007669"/>
    <property type="project" value="TreeGrafter"/>
</dbReference>
<evidence type="ECO:0000256" key="6">
    <source>
        <dbReference type="SAM" id="MobiDB-lite"/>
    </source>
</evidence>
<dbReference type="GO" id="GO:0003779">
    <property type="term" value="F:actin binding"/>
    <property type="evidence" value="ECO:0007669"/>
    <property type="project" value="InterPro"/>
</dbReference>
<evidence type="ECO:0000259" key="7">
    <source>
        <dbReference type="PROSITE" id="PS51329"/>
    </source>
</evidence>
<feature type="region of interest" description="Disordered" evidence="6">
    <location>
        <begin position="381"/>
        <end position="415"/>
    </location>
</feature>
<dbReference type="InterPro" id="IPR018106">
    <property type="entry name" value="CAP_CS_N"/>
</dbReference>
<dbReference type="SMART" id="SM00673">
    <property type="entry name" value="CARP"/>
    <property type="match status" value="2"/>
</dbReference>
<comment type="similarity">
    <text evidence="2 5">Belongs to the CAP family.</text>
</comment>
<dbReference type="InterPro" id="IPR016098">
    <property type="entry name" value="CAP/MinC_C"/>
</dbReference>
<sequence length="633" mass="68707">MPCLELKTNVQLKNPRAFIAEFSKQLAAKVLQRPEQFISVTYQYREYLAFNGTLDPAFILDIKTLDNLSPELNEQYSKTFFDFFKEHLGVEGNRGYITFADLGRINIGYVTNALAQLEMEILTVLLEMASSQGLHSLATIIKRLEAATSRLEDLANLPPSGLVTGLQNVASSSLPSASSEPTPVPPPHGQTAPAAPAVEIPRSVEAFDEMILEGKVKPFVELTKSFAVQSVIDQAALVEKEFQDLRALLLLAANCKKPDQKAFEAFLVPLQKDIEAITRAKEANRKDRDWLNHLSTVAEGGTCVGWVTISPKPGPFVAEIKDSTLFYGNRVLKEFKDKDPKHAEWVKAYTSLLEELRKYIVEYHTTGLVWAPKGMSVDEYKAASSGPATGAGAPPPPPPPPPPGPPPPPVAAPAPAAGGVAAVFAELNRGEDVTKGLRKVDKSQMTHKNPALRAAIPKRPVKPTKPQSLAGKKPSKFALEGNKWMIEYQENESALTVDNVELNQTVNLYGCKSSTIIIKGKVNAVTLVNCIKTSILVENVISAVSVTNCPSFALQITGSAPTIQLDSTDSGQIYLSKDCLGVEITTAKCSSINVSLPEEGEEEGVFTEHPIPEMFRTMIQDGKLVTTAVEHAG</sequence>
<dbReference type="InterPro" id="IPR006599">
    <property type="entry name" value="CARP_motif"/>
</dbReference>
<dbReference type="InterPro" id="IPR013992">
    <property type="entry name" value="Adenylate_cyclase-assoc_CAP_N"/>
</dbReference>
<dbReference type="PANTHER" id="PTHR10652:SF0">
    <property type="entry name" value="ADENYLYL CYCLASE-ASSOCIATED PROTEIN"/>
    <property type="match status" value="1"/>
</dbReference>
<evidence type="ECO:0000256" key="1">
    <source>
        <dbReference type="ARBA" id="ARBA00005851"/>
    </source>
</evidence>
<dbReference type="InterPro" id="IPR017901">
    <property type="entry name" value="C-CAP_CF_C-like"/>
</dbReference>
<evidence type="ECO:0000313" key="9">
    <source>
        <dbReference type="Proteomes" id="UP000298390"/>
    </source>
</evidence>
<dbReference type="FunFam" id="1.25.40.330:FF:000001">
    <property type="entry name" value="Adenylyl cyclase-associated protein"/>
    <property type="match status" value="1"/>
</dbReference>
<feature type="compositionally biased region" description="Low complexity" evidence="6">
    <location>
        <begin position="382"/>
        <end position="392"/>
    </location>
</feature>
<dbReference type="Pfam" id="PF08603">
    <property type="entry name" value="CAP_C"/>
    <property type="match status" value="1"/>
</dbReference>
<comment type="caution">
    <text evidence="8">The sequence shown here is derived from an EMBL/GenBank/DDBJ whole genome shotgun (WGS) entry which is preliminary data.</text>
</comment>
<evidence type="ECO:0000256" key="3">
    <source>
        <dbReference type="ARBA" id="ARBA00054756"/>
    </source>
</evidence>
<feature type="domain" description="C-CAP/cofactor C-like" evidence="7">
    <location>
        <begin position="474"/>
        <end position="611"/>
    </location>
</feature>
<dbReference type="PANTHER" id="PTHR10652">
    <property type="entry name" value="ADENYLYL CYCLASE-ASSOCIATED PROTEIN"/>
    <property type="match status" value="1"/>
</dbReference>
<dbReference type="InterPro" id="IPR053950">
    <property type="entry name" value="CAP_N"/>
</dbReference>
<dbReference type="Proteomes" id="UP000298390">
    <property type="component" value="Unassembled WGS sequence"/>
</dbReference>
<dbReference type="GO" id="GO:0008179">
    <property type="term" value="F:adenylate cyclase binding"/>
    <property type="evidence" value="ECO:0007669"/>
    <property type="project" value="TreeGrafter"/>
</dbReference>
<dbReference type="InterPro" id="IPR001398">
    <property type="entry name" value="Macrophage_inhib_fac"/>
</dbReference>
<dbReference type="AlphaFoldDB" id="A0A4Y9Y8B4"/>
<comment type="similarity">
    <text evidence="1">Belongs to the MIF family.</text>
</comment>
<dbReference type="PROSITE" id="PS51329">
    <property type="entry name" value="C_CAP_COFACTOR_C"/>
    <property type="match status" value="1"/>
</dbReference>
<dbReference type="Gene3D" id="1.25.40.330">
    <property type="entry name" value="Adenylate cyclase-associated CAP, N-terminal domain"/>
    <property type="match status" value="1"/>
</dbReference>
<organism evidence="8 9">
    <name type="scientific">Rhodofomes roseus</name>
    <dbReference type="NCBI Taxonomy" id="34475"/>
    <lineage>
        <taxon>Eukaryota</taxon>
        <taxon>Fungi</taxon>
        <taxon>Dikarya</taxon>
        <taxon>Basidiomycota</taxon>
        <taxon>Agaricomycotina</taxon>
        <taxon>Agaricomycetes</taxon>
        <taxon>Polyporales</taxon>
        <taxon>Rhodofomes</taxon>
    </lineage>
</organism>
<dbReference type="Pfam" id="PF21938">
    <property type="entry name" value="CAP_N"/>
    <property type="match status" value="1"/>
</dbReference>
<protein>
    <recommendedName>
        <fullName evidence="4 5">Adenylyl cyclase-associated protein</fullName>
    </recommendedName>
</protein>
<dbReference type="InterPro" id="IPR013912">
    <property type="entry name" value="Adenylate_cyclase-assoc_CAP_C"/>
</dbReference>
<feature type="region of interest" description="Disordered" evidence="6">
    <location>
        <begin position="172"/>
        <end position="195"/>
    </location>
</feature>
<dbReference type="InterPro" id="IPR036222">
    <property type="entry name" value="CAP_N_sf"/>
</dbReference>
<accession>A0A4Y9Y8B4</accession>
<dbReference type="SUPFAM" id="SSF101278">
    <property type="entry name" value="N-terminal domain of adenylylcyclase associated protein, CAP"/>
    <property type="match status" value="1"/>
</dbReference>
<dbReference type="SUPFAM" id="SSF69340">
    <property type="entry name" value="C-terminal domain of adenylylcyclase associated protein"/>
    <property type="match status" value="1"/>
</dbReference>
<dbReference type="InterPro" id="IPR014347">
    <property type="entry name" value="Tautomerase/MIF_sf"/>
</dbReference>
<dbReference type="SUPFAM" id="SSF55331">
    <property type="entry name" value="Tautomerase/MIF"/>
    <property type="match status" value="1"/>
</dbReference>
<name>A0A4Y9Y8B4_9APHY</name>
<evidence type="ECO:0000256" key="4">
    <source>
        <dbReference type="ARBA" id="ARBA00072052"/>
    </source>
</evidence>
<reference evidence="8 9" key="1">
    <citation type="submission" date="2019-01" db="EMBL/GenBank/DDBJ databases">
        <title>Genome sequencing of the rare red list fungi Fomitopsis rosea.</title>
        <authorList>
            <person name="Buettner E."/>
            <person name="Kellner H."/>
        </authorList>
    </citation>
    <scope>NUCLEOTIDE SEQUENCE [LARGE SCALE GENOMIC DNA]</scope>
    <source>
        <strain evidence="8 9">DSM 105464</strain>
    </source>
</reference>
<dbReference type="Gene3D" id="3.30.429.10">
    <property type="entry name" value="Macrophage Migration Inhibitory Factor"/>
    <property type="match status" value="1"/>
</dbReference>
<dbReference type="Gene3D" id="2.160.20.70">
    <property type="match status" value="1"/>
</dbReference>
<dbReference type="STRING" id="34475.A0A4Y9Y8B4"/>
<dbReference type="PROSITE" id="PS01088">
    <property type="entry name" value="CAP_1"/>
    <property type="match status" value="1"/>
</dbReference>
<comment type="function">
    <text evidence="3">The N-terminal domain binds to adenylyl cyclase, thereby enabling adenylyl cyclase to be activated by upstream regulatory signals, such as Ras. The C-terminal domain is required for normal cellular morphology and growth control.</text>
</comment>
<dbReference type="EMBL" id="SEKV01000351">
    <property type="protein sequence ID" value="TFY58585.1"/>
    <property type="molecule type" value="Genomic_DNA"/>
</dbReference>
<gene>
    <name evidence="8" type="ORF">EVJ58_g6334</name>
</gene>
<dbReference type="Pfam" id="PF01187">
    <property type="entry name" value="MIF"/>
    <property type="match status" value="1"/>
</dbReference>
<feature type="compositionally biased region" description="Pro residues" evidence="6">
    <location>
        <begin position="393"/>
        <end position="412"/>
    </location>
</feature>
<evidence type="ECO:0000256" key="5">
    <source>
        <dbReference type="RuleBase" id="RU000647"/>
    </source>
</evidence>
<dbReference type="Pfam" id="PF01213">
    <property type="entry name" value="CAP_N-CM"/>
    <property type="match status" value="1"/>
</dbReference>
<dbReference type="InterPro" id="IPR001837">
    <property type="entry name" value="Adenylate_cyclase-assoc_CAP"/>
</dbReference>
<dbReference type="GO" id="GO:0005737">
    <property type="term" value="C:cytoplasm"/>
    <property type="evidence" value="ECO:0007669"/>
    <property type="project" value="TreeGrafter"/>
</dbReference>
<proteinExistence type="inferred from homology"/>
<evidence type="ECO:0000313" key="8">
    <source>
        <dbReference type="EMBL" id="TFY58585.1"/>
    </source>
</evidence>
<dbReference type="InterPro" id="IPR036223">
    <property type="entry name" value="CAP_C_sf"/>
</dbReference>